<dbReference type="Proteomes" id="UP000756921">
    <property type="component" value="Unassembled WGS sequence"/>
</dbReference>
<feature type="compositionally biased region" description="Polar residues" evidence="1">
    <location>
        <begin position="64"/>
        <end position="88"/>
    </location>
</feature>
<keyword evidence="3" id="KW-1185">Reference proteome</keyword>
<evidence type="ECO:0000313" key="3">
    <source>
        <dbReference type="Proteomes" id="UP000756921"/>
    </source>
</evidence>
<feature type="compositionally biased region" description="Polar residues" evidence="1">
    <location>
        <begin position="13"/>
        <end position="23"/>
    </location>
</feature>
<gene>
    <name evidence="2" type="ORF">PMIN01_01500</name>
</gene>
<dbReference type="EMBL" id="WJXW01000001">
    <property type="protein sequence ID" value="KAF9741961.1"/>
    <property type="molecule type" value="Genomic_DNA"/>
</dbReference>
<feature type="compositionally biased region" description="Polar residues" evidence="1">
    <location>
        <begin position="335"/>
        <end position="345"/>
    </location>
</feature>
<feature type="region of interest" description="Disordered" evidence="1">
    <location>
        <begin position="488"/>
        <end position="570"/>
    </location>
</feature>
<dbReference type="AlphaFoldDB" id="A0A9P6GV21"/>
<feature type="compositionally biased region" description="Acidic residues" evidence="1">
    <location>
        <begin position="108"/>
        <end position="117"/>
    </location>
</feature>
<comment type="caution">
    <text evidence="2">The sequence shown here is derived from an EMBL/GenBank/DDBJ whole genome shotgun (WGS) entry which is preliminary data.</text>
</comment>
<evidence type="ECO:0008006" key="4">
    <source>
        <dbReference type="Google" id="ProtNLM"/>
    </source>
</evidence>
<feature type="compositionally biased region" description="Basic and acidic residues" evidence="1">
    <location>
        <begin position="118"/>
        <end position="131"/>
    </location>
</feature>
<accession>A0A9P6GV21</accession>
<feature type="compositionally biased region" description="Basic and acidic residues" evidence="1">
    <location>
        <begin position="243"/>
        <end position="254"/>
    </location>
</feature>
<organism evidence="2 3">
    <name type="scientific">Paraphaeosphaeria minitans</name>
    <dbReference type="NCBI Taxonomy" id="565426"/>
    <lineage>
        <taxon>Eukaryota</taxon>
        <taxon>Fungi</taxon>
        <taxon>Dikarya</taxon>
        <taxon>Ascomycota</taxon>
        <taxon>Pezizomycotina</taxon>
        <taxon>Dothideomycetes</taxon>
        <taxon>Pleosporomycetidae</taxon>
        <taxon>Pleosporales</taxon>
        <taxon>Massarineae</taxon>
        <taxon>Didymosphaeriaceae</taxon>
        <taxon>Paraphaeosphaeria</taxon>
    </lineage>
</organism>
<feature type="compositionally biased region" description="Polar residues" evidence="1">
    <location>
        <begin position="256"/>
        <end position="268"/>
    </location>
</feature>
<evidence type="ECO:0000313" key="2">
    <source>
        <dbReference type="EMBL" id="KAF9741961.1"/>
    </source>
</evidence>
<name>A0A9P6GV21_9PLEO</name>
<evidence type="ECO:0000256" key="1">
    <source>
        <dbReference type="SAM" id="MobiDB-lite"/>
    </source>
</evidence>
<sequence length="576" mass="63330">MAVASRQPIAAVQQLTPPSSSHGAQGLWDFAVPVDSAKTAFPNHEPPMSDDVVPAHPYSPRQPLASQPNGMSNSTRANTVDPQDQYQGESYAPHAPTQGYERGRAFDGDDTVDDNEEDGIKEYYKAHEKNNSKSRGRKKNAKKNPSGWTEAEKDENNWIHRDKLKEIETKELEEFSIRVGRQSRSNSRSQSAARNQSRGRANSELTDTMSNGDDRHDYPRLISPIPAEDEEEEPPHTGWDIRSPAEIEAEREQFAARNNNVLRPSTSRIPIAKTSPLPVPHNFVDRDQPLPRPRNGSGSWESIAANGARVRSGSMSSQILLDDSSAFGDAGRSPVKSNFSMSTSPVDAKALKAKTPAKATPGSRKTSGPKSGTKPRNASAGPRNTSGTSPVKRPGTSGGSISRPTTSHRPEGEAPWIATMYKPDPRLPPDQQIIPTHAKRMQQELWEIEGRVGSMYDKDFRLLNTDETSYQRASPMLPPIDLERAQQDHTWPLPSPEKSKLDPIETTMSKSPTNEQGKFKLTPTISQGPTFPPRAPSRGQEPKVAPPIAPVIPKDTVRLPEPPEPMKEKGCCCIVM</sequence>
<feature type="compositionally biased region" description="Low complexity" evidence="1">
    <location>
        <begin position="180"/>
        <end position="203"/>
    </location>
</feature>
<feature type="compositionally biased region" description="Polar residues" evidence="1">
    <location>
        <begin position="363"/>
        <end position="389"/>
    </location>
</feature>
<feature type="compositionally biased region" description="Basic and acidic residues" evidence="1">
    <location>
        <begin position="150"/>
        <end position="176"/>
    </location>
</feature>
<dbReference type="OrthoDB" id="10249311at2759"/>
<feature type="region of interest" description="Disordered" evidence="1">
    <location>
        <begin position="1"/>
        <end position="414"/>
    </location>
</feature>
<protein>
    <recommendedName>
        <fullName evidence="4">TeaA receptor TeaR</fullName>
    </recommendedName>
</protein>
<reference evidence="2" key="1">
    <citation type="journal article" date="2020" name="Mol. Plant Microbe Interact.">
        <title>Genome Sequence of the Biocontrol Agent Coniothyrium minitans strain Conio (IMI 134523).</title>
        <authorList>
            <person name="Patel D."/>
            <person name="Shittu T.A."/>
            <person name="Baroncelli R."/>
            <person name="Muthumeenakshi S."/>
            <person name="Osborne T.H."/>
            <person name="Janganan T.K."/>
            <person name="Sreenivasaprasad S."/>
        </authorList>
    </citation>
    <scope>NUCLEOTIDE SEQUENCE</scope>
    <source>
        <strain evidence="2">Conio</strain>
    </source>
</reference>
<feature type="compositionally biased region" description="Basic residues" evidence="1">
    <location>
        <begin position="132"/>
        <end position="142"/>
    </location>
</feature>
<feature type="compositionally biased region" description="Polar residues" evidence="1">
    <location>
        <begin position="506"/>
        <end position="516"/>
    </location>
</feature>
<proteinExistence type="predicted"/>